<accession>A0A8H2ZE39</accession>
<evidence type="ECO:0000313" key="1">
    <source>
        <dbReference type="EMBL" id="CAB4251936.1"/>
    </source>
</evidence>
<dbReference type="EMBL" id="CAEFZW010000001">
    <property type="protein sequence ID" value="CAB4251936.1"/>
    <property type="molecule type" value="Genomic_DNA"/>
</dbReference>
<name>A0A8H2ZE39_9SACH</name>
<dbReference type="RefSeq" id="XP_041403975.1">
    <property type="nucleotide sequence ID" value="XM_041548041.1"/>
</dbReference>
<dbReference type="Proteomes" id="UP000644660">
    <property type="component" value="Unassembled WGS sequence"/>
</dbReference>
<organism evidence="1 2">
    <name type="scientific">Maudiozyma barnettii</name>
    <dbReference type="NCBI Taxonomy" id="61262"/>
    <lineage>
        <taxon>Eukaryota</taxon>
        <taxon>Fungi</taxon>
        <taxon>Dikarya</taxon>
        <taxon>Ascomycota</taxon>
        <taxon>Saccharomycotina</taxon>
        <taxon>Saccharomycetes</taxon>
        <taxon>Saccharomycetales</taxon>
        <taxon>Saccharomycetaceae</taxon>
        <taxon>Maudiozyma</taxon>
    </lineage>
</organism>
<comment type="caution">
    <text evidence="1">The sequence shown here is derived from an EMBL/GenBank/DDBJ whole genome shotgun (WGS) entry which is preliminary data.</text>
</comment>
<dbReference type="AlphaFoldDB" id="A0A8H2ZE39"/>
<protein>
    <submittedName>
        <fullName evidence="1">Uncharacterized protein</fullName>
    </submittedName>
</protein>
<sequence length="154" mass="17492">MNESVFAIFFSVEQTEKESERIGKKLLRGVNVPVARRDGTSGSCAGRVRARGHVAWRRVRVTMYGHCPVSLCTAATLRTTKIAFCSPSLSTARRQSERNKKQFTRTQTSAERTHCHPGQWVPWHAFHTQTGQQEPPPPHRCCRRRCFLAFPVLS</sequence>
<evidence type="ECO:0000313" key="2">
    <source>
        <dbReference type="Proteomes" id="UP000644660"/>
    </source>
</evidence>
<reference evidence="1 2" key="1">
    <citation type="submission" date="2020-05" db="EMBL/GenBank/DDBJ databases">
        <authorList>
            <person name="Casaregola S."/>
            <person name="Devillers H."/>
            <person name="Grondin C."/>
        </authorList>
    </citation>
    <scope>NUCLEOTIDE SEQUENCE [LARGE SCALE GENOMIC DNA]</scope>
    <source>
        <strain evidence="1 2">CLIB 1767</strain>
    </source>
</reference>
<dbReference type="GeneID" id="64855049"/>
<gene>
    <name evidence="1" type="ORF">KABA2_01S02222</name>
</gene>
<keyword evidence="2" id="KW-1185">Reference proteome</keyword>
<proteinExistence type="predicted"/>